<evidence type="ECO:0000313" key="1">
    <source>
        <dbReference type="EMBL" id="KAK9841084.1"/>
    </source>
</evidence>
<protein>
    <submittedName>
        <fullName evidence="1">Uncharacterized protein</fullName>
    </submittedName>
</protein>
<dbReference type="Proteomes" id="UP001485043">
    <property type="component" value="Unassembled WGS sequence"/>
</dbReference>
<organism evidence="1 2">
    <name type="scientific">Apatococcus fuscideae</name>
    <dbReference type="NCBI Taxonomy" id="2026836"/>
    <lineage>
        <taxon>Eukaryota</taxon>
        <taxon>Viridiplantae</taxon>
        <taxon>Chlorophyta</taxon>
        <taxon>core chlorophytes</taxon>
        <taxon>Trebouxiophyceae</taxon>
        <taxon>Chlorellales</taxon>
        <taxon>Chlorellaceae</taxon>
        <taxon>Apatococcus</taxon>
    </lineage>
</organism>
<evidence type="ECO:0000313" key="2">
    <source>
        <dbReference type="Proteomes" id="UP001485043"/>
    </source>
</evidence>
<name>A0AAW1S577_9CHLO</name>
<dbReference type="EMBL" id="JALJOV010001772">
    <property type="protein sequence ID" value="KAK9841084.1"/>
    <property type="molecule type" value="Genomic_DNA"/>
</dbReference>
<proteinExistence type="predicted"/>
<feature type="non-terminal residue" evidence="1">
    <location>
        <position position="39"/>
    </location>
</feature>
<accession>A0AAW1S577</accession>
<dbReference type="AlphaFoldDB" id="A0AAW1S577"/>
<gene>
    <name evidence="1" type="ORF">WJX84_011309</name>
</gene>
<sequence>MELATAGHIPNHSRLVQQFSRHLLHAYRHSQILQRTVPT</sequence>
<comment type="caution">
    <text evidence="1">The sequence shown here is derived from an EMBL/GenBank/DDBJ whole genome shotgun (WGS) entry which is preliminary data.</text>
</comment>
<reference evidence="1 2" key="1">
    <citation type="journal article" date="2024" name="Nat. Commun.">
        <title>Phylogenomics reveals the evolutionary origins of lichenization in chlorophyte algae.</title>
        <authorList>
            <person name="Puginier C."/>
            <person name="Libourel C."/>
            <person name="Otte J."/>
            <person name="Skaloud P."/>
            <person name="Haon M."/>
            <person name="Grisel S."/>
            <person name="Petersen M."/>
            <person name="Berrin J.G."/>
            <person name="Delaux P.M."/>
            <person name="Dal Grande F."/>
            <person name="Keller J."/>
        </authorList>
    </citation>
    <scope>NUCLEOTIDE SEQUENCE [LARGE SCALE GENOMIC DNA]</scope>
    <source>
        <strain evidence="1 2">SAG 2523</strain>
    </source>
</reference>
<keyword evidence="2" id="KW-1185">Reference proteome</keyword>